<dbReference type="InterPro" id="IPR036434">
    <property type="entry name" value="Beta_cellobiohydrolase_sf"/>
</dbReference>
<comment type="similarity">
    <text evidence="9">Belongs to the glycosyl hydrolase family 6.</text>
</comment>
<evidence type="ECO:0000256" key="8">
    <source>
        <dbReference type="PROSITE-ProRule" id="PRU10056"/>
    </source>
</evidence>
<feature type="active site" evidence="8">
    <location>
        <position position="299"/>
    </location>
</feature>
<evidence type="ECO:0000313" key="11">
    <source>
        <dbReference type="EMBL" id="QAU55420.1"/>
    </source>
</evidence>
<proteinExistence type="inferred from homology"/>
<evidence type="ECO:0000256" key="3">
    <source>
        <dbReference type="ARBA" id="ARBA00023001"/>
    </source>
</evidence>
<evidence type="ECO:0000256" key="5">
    <source>
        <dbReference type="ARBA" id="ARBA00023277"/>
    </source>
</evidence>
<sequence length="501" mass="53365">MLPQVAEAATRTESANNTVLVAGQTGSIVDDRLNVWTIVNGVVKKNGANAGYSARVIQLAYVNDVVWQENADHLWWSWNGSSWDGGWGIPTSPLPQNVSSPSNNTSLTESANNSVLLAGQTGSLVDRQKDVWTIVNGVVKKNNVSAGYSARVIQLAYVNGVIWQENADHLWWSWNGSSWDGGWGIPTSPLSTAVTAPAPQPQPEPEPAPAPAPTNSSNPFAGQTLYRSSWSNALNQANAWRSTRPDDAAKMDYLAAQPTARWFGDWNANIQSDVSAYVGEAAAANALPVLVLYNIPFRDCGSYSAGGAGSASGYHDWIVKVAEGIGTRKAMIVLEPDATSLDCFDDTRAAMLADAVNVLEAKPNVAVYIDAGHPDWVPAATMATRLQKSGIQNAQGMALNVSNFYSTDSNMAYGNDLSSRLGGKHYIIDTARNHNGWQGEWCNPQGAGIGKAPTTNTGSALFDAGLWIKPPGESDGPCNGGPGAGSWWADYALKLYNQGTH</sequence>
<dbReference type="PANTHER" id="PTHR34876:SF4">
    <property type="entry name" value="1,4-BETA-D-GLUCAN CELLOBIOHYDROLASE C-RELATED"/>
    <property type="match status" value="1"/>
</dbReference>
<evidence type="ECO:0000256" key="9">
    <source>
        <dbReference type="RuleBase" id="RU361186"/>
    </source>
</evidence>
<feature type="compositionally biased region" description="Pro residues" evidence="10">
    <location>
        <begin position="198"/>
        <end position="212"/>
    </location>
</feature>
<accession>A0A481MY79</accession>
<reference evidence="11" key="1">
    <citation type="submission" date="2017-12" db="EMBL/GenBank/DDBJ databases">
        <title>Novel thermostable lignocellulose-degrading enzyme obtained through sequence-based metagenomics from the hot spring in Vietnam.</title>
        <authorList>
            <person name="Thoa N.K."/>
            <person name="Tung N.V."/>
            <person name="Thuy T.T."/>
        </authorList>
    </citation>
    <scope>NUCLEOTIDE SEQUENCE</scope>
</reference>
<organism evidence="11">
    <name type="scientific">uncultured Parcubacteria group bacterium</name>
    <dbReference type="NCBI Taxonomy" id="221218"/>
    <lineage>
        <taxon>Bacteria</taxon>
        <taxon>environmental samples</taxon>
    </lineage>
</organism>
<keyword evidence="2 9" id="KW-0378">Hydrolase</keyword>
<dbReference type="SUPFAM" id="SSF51989">
    <property type="entry name" value="Glycosyl hydrolases family 6, cellulases"/>
    <property type="match status" value="1"/>
</dbReference>
<keyword evidence="4" id="KW-1015">Disulfide bond</keyword>
<protein>
    <recommendedName>
        <fullName evidence="9">Glucanase</fullName>
        <ecNumber evidence="9">3.2.1.-</ecNumber>
    </recommendedName>
</protein>
<keyword evidence="3 9" id="KW-0136">Cellulose degradation</keyword>
<evidence type="ECO:0000256" key="2">
    <source>
        <dbReference type="ARBA" id="ARBA00022801"/>
    </source>
</evidence>
<dbReference type="GO" id="GO:0004553">
    <property type="term" value="F:hydrolase activity, hydrolyzing O-glycosyl compounds"/>
    <property type="evidence" value="ECO:0007669"/>
    <property type="project" value="InterPro"/>
</dbReference>
<keyword evidence="7 9" id="KW-0624">Polysaccharide degradation</keyword>
<keyword evidence="5 9" id="KW-0119">Carbohydrate metabolism</keyword>
<keyword evidence="1" id="KW-0732">Signal</keyword>
<dbReference type="PANTHER" id="PTHR34876">
    <property type="match status" value="1"/>
</dbReference>
<dbReference type="EMBL" id="MG641239">
    <property type="protein sequence ID" value="QAU55420.1"/>
    <property type="molecule type" value="Genomic_DNA"/>
</dbReference>
<dbReference type="Gene3D" id="3.20.20.40">
    <property type="entry name" value="1, 4-beta cellobiohydrolase"/>
    <property type="match status" value="1"/>
</dbReference>
<dbReference type="InterPro" id="IPR016288">
    <property type="entry name" value="Beta_cellobiohydrolase"/>
</dbReference>
<dbReference type="PROSITE" id="PS00655">
    <property type="entry name" value="GLYCOSYL_HYDROL_F6_1"/>
    <property type="match status" value="1"/>
</dbReference>
<dbReference type="SMR" id="A0A481MY79"/>
<dbReference type="InterPro" id="IPR001524">
    <property type="entry name" value="Glyco_hydro_6_CS"/>
</dbReference>
<dbReference type="EC" id="3.2.1.-" evidence="9"/>
<evidence type="ECO:0000256" key="6">
    <source>
        <dbReference type="ARBA" id="ARBA00023295"/>
    </source>
</evidence>
<dbReference type="GO" id="GO:0030245">
    <property type="term" value="P:cellulose catabolic process"/>
    <property type="evidence" value="ECO:0007669"/>
    <property type="project" value="UniProtKB-KW"/>
</dbReference>
<evidence type="ECO:0000256" key="10">
    <source>
        <dbReference type="SAM" id="MobiDB-lite"/>
    </source>
</evidence>
<name>A0A481MY79_9BACT</name>
<dbReference type="AlphaFoldDB" id="A0A481MY79"/>
<evidence type="ECO:0000256" key="7">
    <source>
        <dbReference type="ARBA" id="ARBA00023326"/>
    </source>
</evidence>
<dbReference type="Pfam" id="PF01341">
    <property type="entry name" value="Glyco_hydro_6"/>
    <property type="match status" value="1"/>
</dbReference>
<evidence type="ECO:0000256" key="1">
    <source>
        <dbReference type="ARBA" id="ARBA00022729"/>
    </source>
</evidence>
<keyword evidence="6 9" id="KW-0326">Glycosidase</keyword>
<evidence type="ECO:0000256" key="4">
    <source>
        <dbReference type="ARBA" id="ARBA00023157"/>
    </source>
</evidence>
<feature type="region of interest" description="Disordered" evidence="10">
    <location>
        <begin position="185"/>
        <end position="218"/>
    </location>
</feature>
<dbReference type="PRINTS" id="PR00733">
    <property type="entry name" value="GLHYDRLASE6"/>
</dbReference>